<keyword evidence="7" id="KW-0597">Phosphoprotein</keyword>
<evidence type="ECO:0000256" key="5">
    <source>
        <dbReference type="ARBA" id="ARBA00006702"/>
    </source>
</evidence>
<keyword evidence="12 16" id="KW-0904">Protein phosphatase</keyword>
<keyword evidence="10 16" id="KW-0378">Hydrolase</keyword>
<feature type="domain" description="PPM-type phosphatase" evidence="18">
    <location>
        <begin position="27"/>
        <end position="305"/>
    </location>
</feature>
<dbReference type="Proteomes" id="UP001201812">
    <property type="component" value="Unassembled WGS sequence"/>
</dbReference>
<protein>
    <submittedName>
        <fullName evidence="19">Protein phosphatase 2C domain-containing protein</fullName>
    </submittedName>
</protein>
<dbReference type="PROSITE" id="PS51746">
    <property type="entry name" value="PPM_2"/>
    <property type="match status" value="1"/>
</dbReference>
<keyword evidence="15" id="KW-0449">Lipoprotein</keyword>
<keyword evidence="13" id="KW-0472">Membrane</keyword>
<dbReference type="Pfam" id="PF07830">
    <property type="entry name" value="PP2C_C"/>
    <property type="match status" value="1"/>
</dbReference>
<dbReference type="GO" id="GO:0005829">
    <property type="term" value="C:cytosol"/>
    <property type="evidence" value="ECO:0007669"/>
    <property type="project" value="UniProtKB-SubCell"/>
</dbReference>
<evidence type="ECO:0000256" key="17">
    <source>
        <dbReference type="SAM" id="MobiDB-lite"/>
    </source>
</evidence>
<evidence type="ECO:0000313" key="20">
    <source>
        <dbReference type="Proteomes" id="UP001201812"/>
    </source>
</evidence>
<evidence type="ECO:0000256" key="3">
    <source>
        <dbReference type="ARBA" id="ARBA00004514"/>
    </source>
</evidence>
<evidence type="ECO:0000256" key="1">
    <source>
        <dbReference type="ARBA" id="ARBA00001936"/>
    </source>
</evidence>
<evidence type="ECO:0000259" key="18">
    <source>
        <dbReference type="PROSITE" id="PS51746"/>
    </source>
</evidence>
<keyword evidence="14" id="KW-0464">Manganese</keyword>
<feature type="region of interest" description="Disordered" evidence="17">
    <location>
        <begin position="377"/>
        <end position="407"/>
    </location>
</feature>
<dbReference type="SMART" id="SM00331">
    <property type="entry name" value="PP2C_SIG"/>
    <property type="match status" value="1"/>
</dbReference>
<dbReference type="AlphaFoldDB" id="A0AAD4NBF1"/>
<sequence>MGAFLDHPRTQKTNECGEVKECEQVCRYVTSSMQGWRIDMEDAHRICVSIPEFPEWSFFAVFDGHAGNKVAYYSASHLLETLMETPQFRQLREMSNNGRLAITEETTELLKKGLIDGFLNLDAAMQQQQSNGNNEEKERSGTTCVCALMTPTHIFFANLGDSRALLCRKSEIVSTVDHKPYLDKERERIVKAGGSVMIQRVNGSLAVSRAFGDFEYKAVPELEPRDQLVSPEPEVYIIKRNKEEDEFMVLACDGIYDVLENEELYKIICSRLSAKKDLKEATNQVLDVCLSKGSRDNMTMVLVIFESAPKFDEEAEKKEIEWENKMKAIIQEHMEANKKEEMLDAEVLTVVLKERCEESNRPGGVHMARTLINEAIDKHASKQQQNDTTEVQQDREKSIETTATSSI</sequence>
<accession>A0AAD4NBF1</accession>
<comment type="cofactor">
    <cofactor evidence="2">
        <name>Mg(2+)</name>
        <dbReference type="ChEBI" id="CHEBI:18420"/>
    </cofactor>
</comment>
<name>A0AAD4NBF1_9BILA</name>
<evidence type="ECO:0000256" key="12">
    <source>
        <dbReference type="ARBA" id="ARBA00022912"/>
    </source>
</evidence>
<evidence type="ECO:0000256" key="7">
    <source>
        <dbReference type="ARBA" id="ARBA00022553"/>
    </source>
</evidence>
<evidence type="ECO:0000256" key="9">
    <source>
        <dbReference type="ARBA" id="ARBA00022723"/>
    </source>
</evidence>
<dbReference type="GO" id="GO:0004722">
    <property type="term" value="F:protein serine/threonine phosphatase activity"/>
    <property type="evidence" value="ECO:0007669"/>
    <property type="project" value="InterPro"/>
</dbReference>
<dbReference type="InterPro" id="IPR001932">
    <property type="entry name" value="PPM-type_phosphatase-like_dom"/>
</dbReference>
<evidence type="ECO:0000256" key="10">
    <source>
        <dbReference type="ARBA" id="ARBA00022801"/>
    </source>
</evidence>
<comment type="caution">
    <text evidence="19">The sequence shown here is derived from an EMBL/GenBank/DDBJ whole genome shotgun (WGS) entry which is preliminary data.</text>
</comment>
<dbReference type="EMBL" id="JAKKPZ010000003">
    <property type="protein sequence ID" value="KAI1723975.1"/>
    <property type="molecule type" value="Genomic_DNA"/>
</dbReference>
<proteinExistence type="inferred from homology"/>
<evidence type="ECO:0000256" key="8">
    <source>
        <dbReference type="ARBA" id="ARBA00022707"/>
    </source>
</evidence>
<evidence type="ECO:0000256" key="2">
    <source>
        <dbReference type="ARBA" id="ARBA00001946"/>
    </source>
</evidence>
<evidence type="ECO:0000256" key="14">
    <source>
        <dbReference type="ARBA" id="ARBA00023211"/>
    </source>
</evidence>
<dbReference type="PANTHER" id="PTHR47992">
    <property type="entry name" value="PROTEIN PHOSPHATASE"/>
    <property type="match status" value="1"/>
</dbReference>
<reference evidence="19" key="1">
    <citation type="submission" date="2022-01" db="EMBL/GenBank/DDBJ databases">
        <title>Genome Sequence Resource for Two Populations of Ditylenchus destructor, the Migratory Endoparasitic Phytonematode.</title>
        <authorList>
            <person name="Zhang H."/>
            <person name="Lin R."/>
            <person name="Xie B."/>
        </authorList>
    </citation>
    <scope>NUCLEOTIDE SEQUENCE</scope>
    <source>
        <strain evidence="19">BazhouSP</strain>
    </source>
</reference>
<evidence type="ECO:0000256" key="4">
    <source>
        <dbReference type="ARBA" id="ARBA00004635"/>
    </source>
</evidence>
<comment type="cofactor">
    <cofactor evidence="1">
        <name>Mn(2+)</name>
        <dbReference type="ChEBI" id="CHEBI:29035"/>
    </cofactor>
</comment>
<keyword evidence="8" id="KW-0519">Myristate</keyword>
<dbReference type="InterPro" id="IPR012911">
    <property type="entry name" value="PP2C_C"/>
</dbReference>
<dbReference type="PROSITE" id="PS01032">
    <property type="entry name" value="PPM_1"/>
    <property type="match status" value="1"/>
</dbReference>
<gene>
    <name evidence="19" type="ORF">DdX_04161</name>
</gene>
<evidence type="ECO:0000256" key="15">
    <source>
        <dbReference type="ARBA" id="ARBA00023288"/>
    </source>
</evidence>
<dbReference type="SMART" id="SM00332">
    <property type="entry name" value="PP2Cc"/>
    <property type="match status" value="1"/>
</dbReference>
<dbReference type="SUPFAM" id="SSF81606">
    <property type="entry name" value="PP2C-like"/>
    <property type="match status" value="1"/>
</dbReference>
<keyword evidence="20" id="KW-1185">Reference proteome</keyword>
<dbReference type="FunFam" id="3.60.40.10:FF:000001">
    <property type="entry name" value="protein phosphatase 1B isoform X1"/>
    <property type="match status" value="1"/>
</dbReference>
<feature type="compositionally biased region" description="Polar residues" evidence="17">
    <location>
        <begin position="382"/>
        <end position="391"/>
    </location>
</feature>
<keyword evidence="11" id="KW-0460">Magnesium</keyword>
<keyword evidence="6" id="KW-0963">Cytoplasm</keyword>
<dbReference type="CDD" id="cd00143">
    <property type="entry name" value="PP2Cc"/>
    <property type="match status" value="1"/>
</dbReference>
<dbReference type="InterPro" id="IPR036457">
    <property type="entry name" value="PPM-type-like_dom_sf"/>
</dbReference>
<dbReference type="GO" id="GO:0016020">
    <property type="term" value="C:membrane"/>
    <property type="evidence" value="ECO:0007669"/>
    <property type="project" value="UniProtKB-SubCell"/>
</dbReference>
<dbReference type="Pfam" id="PF00481">
    <property type="entry name" value="PP2C"/>
    <property type="match status" value="1"/>
</dbReference>
<dbReference type="GO" id="GO:0000287">
    <property type="term" value="F:magnesium ion binding"/>
    <property type="evidence" value="ECO:0007669"/>
    <property type="project" value="InterPro"/>
</dbReference>
<dbReference type="Gene3D" id="3.60.40.10">
    <property type="entry name" value="PPM-type phosphatase domain"/>
    <property type="match status" value="1"/>
</dbReference>
<evidence type="ECO:0000256" key="16">
    <source>
        <dbReference type="RuleBase" id="RU003465"/>
    </source>
</evidence>
<comment type="subcellular location">
    <subcellularLocation>
        <location evidence="3">Cytoplasm</location>
        <location evidence="3">Cytosol</location>
    </subcellularLocation>
    <subcellularLocation>
        <location evidence="4">Membrane</location>
        <topology evidence="4">Lipid-anchor</topology>
    </subcellularLocation>
</comment>
<dbReference type="InterPro" id="IPR015655">
    <property type="entry name" value="PP2C"/>
</dbReference>
<organism evidence="19 20">
    <name type="scientific">Ditylenchus destructor</name>
    <dbReference type="NCBI Taxonomy" id="166010"/>
    <lineage>
        <taxon>Eukaryota</taxon>
        <taxon>Metazoa</taxon>
        <taxon>Ecdysozoa</taxon>
        <taxon>Nematoda</taxon>
        <taxon>Chromadorea</taxon>
        <taxon>Rhabditida</taxon>
        <taxon>Tylenchina</taxon>
        <taxon>Tylenchomorpha</taxon>
        <taxon>Sphaerularioidea</taxon>
        <taxon>Anguinidae</taxon>
        <taxon>Anguininae</taxon>
        <taxon>Ditylenchus</taxon>
    </lineage>
</organism>
<dbReference type="GO" id="GO:0030145">
    <property type="term" value="F:manganese ion binding"/>
    <property type="evidence" value="ECO:0007669"/>
    <property type="project" value="InterPro"/>
</dbReference>
<evidence type="ECO:0000256" key="6">
    <source>
        <dbReference type="ARBA" id="ARBA00022490"/>
    </source>
</evidence>
<evidence type="ECO:0000256" key="13">
    <source>
        <dbReference type="ARBA" id="ARBA00023136"/>
    </source>
</evidence>
<comment type="similarity">
    <text evidence="5 16">Belongs to the PP2C family.</text>
</comment>
<dbReference type="InterPro" id="IPR000222">
    <property type="entry name" value="PP2C_BS"/>
</dbReference>
<evidence type="ECO:0000313" key="19">
    <source>
        <dbReference type="EMBL" id="KAI1723975.1"/>
    </source>
</evidence>
<evidence type="ECO:0000256" key="11">
    <source>
        <dbReference type="ARBA" id="ARBA00022842"/>
    </source>
</evidence>
<keyword evidence="9" id="KW-0479">Metal-binding</keyword>